<proteinExistence type="predicted"/>
<feature type="transmembrane region" description="Helical" evidence="5">
    <location>
        <begin position="397"/>
        <end position="419"/>
    </location>
</feature>
<feature type="transmembrane region" description="Helical" evidence="5">
    <location>
        <begin position="60"/>
        <end position="78"/>
    </location>
</feature>
<comment type="caution">
    <text evidence="7">The sequence shown here is derived from an EMBL/GenBank/DDBJ whole genome shotgun (WGS) entry which is preliminary data.</text>
</comment>
<evidence type="ECO:0000313" key="8">
    <source>
        <dbReference type="Proteomes" id="UP001430755"/>
    </source>
</evidence>
<dbReference type="SUPFAM" id="SSF103473">
    <property type="entry name" value="MFS general substrate transporter"/>
    <property type="match status" value="1"/>
</dbReference>
<dbReference type="RefSeq" id="WP_242162392.1">
    <property type="nucleotide sequence ID" value="NZ_JAJMLW010000001.1"/>
</dbReference>
<evidence type="ECO:0000256" key="5">
    <source>
        <dbReference type="SAM" id="Phobius"/>
    </source>
</evidence>
<dbReference type="InterPro" id="IPR036259">
    <property type="entry name" value="MFS_trans_sf"/>
</dbReference>
<name>A0ABS9WES8_9ACTN</name>
<feature type="transmembrane region" description="Helical" evidence="5">
    <location>
        <begin position="90"/>
        <end position="108"/>
    </location>
</feature>
<dbReference type="InterPro" id="IPR020846">
    <property type="entry name" value="MFS_dom"/>
</dbReference>
<keyword evidence="2 5" id="KW-0812">Transmembrane</keyword>
<keyword evidence="4 5" id="KW-0472">Membrane</keyword>
<feature type="domain" description="Major facilitator superfamily (MFS) profile" evidence="6">
    <location>
        <begin position="24"/>
        <end position="423"/>
    </location>
</feature>
<evidence type="ECO:0000256" key="3">
    <source>
        <dbReference type="ARBA" id="ARBA00022989"/>
    </source>
</evidence>
<dbReference type="Proteomes" id="UP001430755">
    <property type="component" value="Unassembled WGS sequence"/>
</dbReference>
<dbReference type="PANTHER" id="PTHR11360:SF284">
    <property type="entry name" value="EG:103B4.3 PROTEIN-RELATED"/>
    <property type="match status" value="1"/>
</dbReference>
<keyword evidence="8" id="KW-1185">Reference proteome</keyword>
<feature type="transmembrane region" description="Helical" evidence="5">
    <location>
        <begin position="332"/>
        <end position="347"/>
    </location>
</feature>
<protein>
    <submittedName>
        <fullName evidence="7">MFS transporter</fullName>
    </submittedName>
</protein>
<feature type="transmembrane region" description="Helical" evidence="5">
    <location>
        <begin position="305"/>
        <end position="326"/>
    </location>
</feature>
<feature type="transmembrane region" description="Helical" evidence="5">
    <location>
        <begin position="368"/>
        <end position="391"/>
    </location>
</feature>
<dbReference type="EMBL" id="JAJMLW010000001">
    <property type="protein sequence ID" value="MCI2240802.1"/>
    <property type="molecule type" value="Genomic_DNA"/>
</dbReference>
<dbReference type="Pfam" id="PF07690">
    <property type="entry name" value="MFS_1"/>
    <property type="match status" value="1"/>
</dbReference>
<dbReference type="PROSITE" id="PS50850">
    <property type="entry name" value="MFS"/>
    <property type="match status" value="1"/>
</dbReference>
<feature type="transmembrane region" description="Helical" evidence="5">
    <location>
        <begin position="146"/>
        <end position="168"/>
    </location>
</feature>
<evidence type="ECO:0000256" key="1">
    <source>
        <dbReference type="ARBA" id="ARBA00004651"/>
    </source>
</evidence>
<dbReference type="PANTHER" id="PTHR11360">
    <property type="entry name" value="MONOCARBOXYLATE TRANSPORTER"/>
    <property type="match status" value="1"/>
</dbReference>
<feature type="transmembrane region" description="Helical" evidence="5">
    <location>
        <begin position="271"/>
        <end position="293"/>
    </location>
</feature>
<feature type="transmembrane region" description="Helical" evidence="5">
    <location>
        <begin position="180"/>
        <end position="200"/>
    </location>
</feature>
<evidence type="ECO:0000313" key="7">
    <source>
        <dbReference type="EMBL" id="MCI2240802.1"/>
    </source>
</evidence>
<evidence type="ECO:0000259" key="6">
    <source>
        <dbReference type="PROSITE" id="PS50850"/>
    </source>
</evidence>
<gene>
    <name evidence="7" type="ORF">LPT13_00300</name>
</gene>
<feature type="transmembrane region" description="Helical" evidence="5">
    <location>
        <begin position="245"/>
        <end position="265"/>
    </location>
</feature>
<dbReference type="InterPro" id="IPR050327">
    <property type="entry name" value="Proton-linked_MCT"/>
</dbReference>
<feature type="transmembrane region" description="Helical" evidence="5">
    <location>
        <begin position="114"/>
        <end position="134"/>
    </location>
</feature>
<dbReference type="Gene3D" id="1.20.1250.20">
    <property type="entry name" value="MFS general substrate transporter like domains"/>
    <property type="match status" value="1"/>
</dbReference>
<evidence type="ECO:0000256" key="4">
    <source>
        <dbReference type="ARBA" id="ARBA00023136"/>
    </source>
</evidence>
<evidence type="ECO:0000256" key="2">
    <source>
        <dbReference type="ARBA" id="ARBA00022692"/>
    </source>
</evidence>
<reference evidence="7" key="1">
    <citation type="submission" date="2021-11" db="EMBL/GenBank/DDBJ databases">
        <title>A Novel Adlercreutzia Species, isolated from a Allomyrina dichotoma larva feces.</title>
        <authorList>
            <person name="Suh M.K."/>
        </authorList>
    </citation>
    <scope>NUCLEOTIDE SEQUENCE</scope>
    <source>
        <strain evidence="7">JBNU-10</strain>
    </source>
</reference>
<feature type="transmembrane region" description="Helical" evidence="5">
    <location>
        <begin position="21"/>
        <end position="40"/>
    </location>
</feature>
<keyword evidence="3 5" id="KW-1133">Transmembrane helix</keyword>
<organism evidence="7 8">
    <name type="scientific">Adlercreutzia faecimuris</name>
    <dbReference type="NCBI Taxonomy" id="2897341"/>
    <lineage>
        <taxon>Bacteria</taxon>
        <taxon>Bacillati</taxon>
        <taxon>Actinomycetota</taxon>
        <taxon>Coriobacteriia</taxon>
        <taxon>Eggerthellales</taxon>
        <taxon>Eggerthellaceae</taxon>
        <taxon>Adlercreutzia</taxon>
    </lineage>
</organism>
<accession>A0ABS9WES8</accession>
<dbReference type="PROSITE" id="PS51257">
    <property type="entry name" value="PROKAR_LIPOPROTEIN"/>
    <property type="match status" value="1"/>
</dbReference>
<sequence length="436" mass="46980">MTSQPKTAEAPAKSGKVYYGWYVYIAVCICMFLACAFTFNTASIYYESVATAFGVGRANVGFYMTLVYATACVANLFWAGPLLQKVDLRIILSIACALVGVALLLMSYAPSIEWFYVAGVLMGIGNAWLLWLIVPVVVGRWFKKRIGLLIGVGMACTSISGTLLAPVFSSIIQSAGWRTAYLYQAILVLVICIPLALIVVRSRPEDKGLKPLGWDDPEVQAAEKAAATKTDGITLKQALKKPSTFVLCCIFAGLANIGLTMNYFFPSFTTSIGYDAATGALVASTIMLSSLFGKLILGFLNDYSIVLSNIVGIVPMIVGLACMMLFGGDSVIWLYVGAVCFGIFFAVQPTNVPQVARKLFGNVSYDRIFAYVAVVMPLCAAVGSTFWGWIYDITGSYSGAFIIDMVIGVLALLALLVALKTRKGLWAWAAENPDVK</sequence>
<comment type="subcellular location">
    <subcellularLocation>
        <location evidence="1">Cell membrane</location>
        <topology evidence="1">Multi-pass membrane protein</topology>
    </subcellularLocation>
</comment>
<dbReference type="InterPro" id="IPR011701">
    <property type="entry name" value="MFS"/>
</dbReference>